<protein>
    <submittedName>
        <fullName evidence="3">Copia protein</fullName>
    </submittedName>
</protein>
<evidence type="ECO:0000256" key="1">
    <source>
        <dbReference type="SAM" id="MobiDB-lite"/>
    </source>
</evidence>
<dbReference type="InterPro" id="IPR057670">
    <property type="entry name" value="SH3_retrovirus"/>
</dbReference>
<accession>A0A371ESH8</accession>
<keyword evidence="4" id="KW-1185">Reference proteome</keyword>
<dbReference type="EMBL" id="QJKJ01012313">
    <property type="protein sequence ID" value="RDX68992.1"/>
    <property type="molecule type" value="Genomic_DNA"/>
</dbReference>
<dbReference type="OrthoDB" id="1935113at2759"/>
<dbReference type="PANTHER" id="PTHR42648:SF28">
    <property type="entry name" value="TRANSPOSON-ENCODED PROTEIN WITH RIBONUCLEASE H-LIKE AND RETROVIRUS ZINC FINGER-LIKE DOMAINS"/>
    <property type="match status" value="1"/>
</dbReference>
<dbReference type="STRING" id="157652.A0A371ESH8"/>
<dbReference type="AlphaFoldDB" id="A0A371ESH8"/>
<feature type="non-terminal residue" evidence="3">
    <location>
        <position position="1"/>
    </location>
</feature>
<evidence type="ECO:0000259" key="2">
    <source>
        <dbReference type="Pfam" id="PF25597"/>
    </source>
</evidence>
<reference evidence="3" key="1">
    <citation type="submission" date="2018-05" db="EMBL/GenBank/DDBJ databases">
        <title>Draft genome of Mucuna pruriens seed.</title>
        <authorList>
            <person name="Nnadi N.E."/>
            <person name="Vos R."/>
            <person name="Hasami M.H."/>
            <person name="Devisetty U.K."/>
            <person name="Aguiy J.C."/>
        </authorList>
    </citation>
    <scope>NUCLEOTIDE SEQUENCE [LARGE SCALE GENOMIC DNA]</scope>
    <source>
        <strain evidence="3">JCA_2017</strain>
    </source>
</reference>
<dbReference type="InterPro" id="IPR036397">
    <property type="entry name" value="RNaseH_sf"/>
</dbReference>
<comment type="caution">
    <text evidence="3">The sequence shown here is derived from an EMBL/GenBank/DDBJ whole genome shotgun (WGS) entry which is preliminary data.</text>
</comment>
<feature type="domain" description="Retroviral polymerase SH3-like" evidence="2">
    <location>
        <begin position="60"/>
        <end position="100"/>
    </location>
</feature>
<evidence type="ECO:0000313" key="4">
    <source>
        <dbReference type="Proteomes" id="UP000257109"/>
    </source>
</evidence>
<proteinExistence type="predicted"/>
<feature type="region of interest" description="Disordered" evidence="1">
    <location>
        <begin position="123"/>
        <end position="146"/>
    </location>
</feature>
<organism evidence="3 4">
    <name type="scientific">Mucuna pruriens</name>
    <name type="common">Velvet bean</name>
    <name type="synonym">Dolichos pruriens</name>
    <dbReference type="NCBI Taxonomy" id="157652"/>
    <lineage>
        <taxon>Eukaryota</taxon>
        <taxon>Viridiplantae</taxon>
        <taxon>Streptophyta</taxon>
        <taxon>Embryophyta</taxon>
        <taxon>Tracheophyta</taxon>
        <taxon>Spermatophyta</taxon>
        <taxon>Magnoliopsida</taxon>
        <taxon>eudicotyledons</taxon>
        <taxon>Gunneridae</taxon>
        <taxon>Pentapetalae</taxon>
        <taxon>rosids</taxon>
        <taxon>fabids</taxon>
        <taxon>Fabales</taxon>
        <taxon>Fabaceae</taxon>
        <taxon>Papilionoideae</taxon>
        <taxon>50 kb inversion clade</taxon>
        <taxon>NPAAA clade</taxon>
        <taxon>indigoferoid/millettioid clade</taxon>
        <taxon>Phaseoleae</taxon>
        <taxon>Mucuna</taxon>
    </lineage>
</organism>
<dbReference type="InterPro" id="IPR039537">
    <property type="entry name" value="Retrotran_Ty1/copia-like"/>
</dbReference>
<dbReference type="Gene3D" id="3.30.420.10">
    <property type="entry name" value="Ribonuclease H-like superfamily/Ribonuclease H"/>
    <property type="match status" value="1"/>
</dbReference>
<gene>
    <name evidence="3" type="primary">GIP</name>
    <name evidence="3" type="ORF">CR513_51957</name>
</gene>
<evidence type="ECO:0000313" key="3">
    <source>
        <dbReference type="EMBL" id="RDX68992.1"/>
    </source>
</evidence>
<dbReference type="PANTHER" id="PTHR42648">
    <property type="entry name" value="TRANSPOSASE, PUTATIVE-RELATED"/>
    <property type="match status" value="1"/>
</dbReference>
<sequence length="146" mass="16951">MDITRSMLSNSSLSLPLWMYTLKIATYLLNRVPSKIVPKTPFELWIGRTPSLRHLHVRGCQAEIRIYNMQEKKLDVRTISGYFIGYLKKSKGYIFYCPNHSMRIVKYINASNKVGVPPIVMQGNNNKEKEHNNNPMIQNEPIIEEP</sequence>
<dbReference type="GO" id="GO:0003676">
    <property type="term" value="F:nucleic acid binding"/>
    <property type="evidence" value="ECO:0007669"/>
    <property type="project" value="InterPro"/>
</dbReference>
<name>A0A371ESH8_MUCPR</name>
<dbReference type="Pfam" id="PF25597">
    <property type="entry name" value="SH3_retrovirus"/>
    <property type="match status" value="1"/>
</dbReference>
<dbReference type="Proteomes" id="UP000257109">
    <property type="component" value="Unassembled WGS sequence"/>
</dbReference>